<dbReference type="PROSITE" id="PS00284">
    <property type="entry name" value="SERPIN"/>
    <property type="match status" value="1"/>
</dbReference>
<dbReference type="GO" id="GO:0004867">
    <property type="term" value="F:serine-type endopeptidase inhibitor activity"/>
    <property type="evidence" value="ECO:0007669"/>
    <property type="project" value="InterPro"/>
</dbReference>
<evidence type="ECO:0000256" key="1">
    <source>
        <dbReference type="ARBA" id="ARBA00008009"/>
    </source>
</evidence>
<gene>
    <name evidence="3" type="ORF">YKV177</name>
</gene>
<dbReference type="Pfam" id="PF00079">
    <property type="entry name" value="Serpin"/>
    <property type="match status" value="1"/>
</dbReference>
<comment type="similarity">
    <text evidence="1">Belongs to the serpin family. Poxviruses subfamily.</text>
</comment>
<dbReference type="PANTHER" id="PTHR11461">
    <property type="entry name" value="SERINE PROTEASE INHIBITOR, SERPIN"/>
    <property type="match status" value="1"/>
</dbReference>
<evidence type="ECO:0000313" key="4">
    <source>
        <dbReference type="Proteomes" id="UP000164653"/>
    </source>
</evidence>
<sequence length="352" mass="41088">MDIFRELLLGNTENVLISPESILSTLSILYNITTGIASNQILKYLEKENDKYIDIDNNHDMEIDTKEVTELTTVNKIYISDYINVNVNFIEKMKYFFEFINFNSEQTTSDINKYIETSTNGKINKLFVNRLSTDTRILIVNVIHFKAKWKYPFLKDCTFKDKFYTPTGSTTIDTMVVKDKSFLHNHIYEQYGSFSIVDIPYTGNSSMLIILPDKIDGLYYIEEHITNENLKKWIGTLSVKRVDIYLPKFNIDAIEPYDLIPILKKIGISEVFNNSSLINISNDHLTINNIFHKSFIEVNEEYTEAAAVTTCQIIKFSLNKKIIFHVNHPFIYLIKDKNNKILFIGRYYFPNK</sequence>
<dbReference type="Gene3D" id="2.30.39.10">
    <property type="entry name" value="Alpha-1-antitrypsin, domain 1"/>
    <property type="match status" value="1"/>
</dbReference>
<dbReference type="InterPro" id="IPR042185">
    <property type="entry name" value="Serpin_sf_2"/>
</dbReference>
<dbReference type="InterPro" id="IPR000215">
    <property type="entry name" value="Serpin_fam"/>
</dbReference>
<dbReference type="MEROPS" id="I04.028"/>
<protein>
    <submittedName>
        <fullName evidence="3">Serine protease inhibitor-like protein SPI-1</fullName>
    </submittedName>
</protein>
<dbReference type="OrthoDB" id="14126at10239"/>
<dbReference type="SMART" id="SM00093">
    <property type="entry name" value="SERPIN"/>
    <property type="match status" value="1"/>
</dbReference>
<dbReference type="InterPro" id="IPR042178">
    <property type="entry name" value="Serpin_sf_1"/>
</dbReference>
<dbReference type="GO" id="GO:0005615">
    <property type="term" value="C:extracellular space"/>
    <property type="evidence" value="ECO:0007669"/>
    <property type="project" value="InterPro"/>
</dbReference>
<dbReference type="RefSeq" id="YP_004821530.1">
    <property type="nucleotide sequence ID" value="NC_015960.1"/>
</dbReference>
<dbReference type="InterPro" id="IPR036186">
    <property type="entry name" value="Serpin_sf"/>
</dbReference>
<evidence type="ECO:0000313" key="3">
    <source>
        <dbReference type="EMBL" id="AEN03766.1"/>
    </source>
</evidence>
<dbReference type="Gene3D" id="3.30.497.10">
    <property type="entry name" value="Antithrombin, subunit I, domain 2"/>
    <property type="match status" value="1"/>
</dbReference>
<keyword evidence="4" id="KW-1185">Reference proteome</keyword>
<feature type="domain" description="Serpin" evidence="2">
    <location>
        <begin position="1"/>
        <end position="350"/>
    </location>
</feature>
<accession>G3EI69</accession>
<dbReference type="EMBL" id="HQ849551">
    <property type="protein sequence ID" value="AEN03766.1"/>
    <property type="molecule type" value="Genomic_DNA"/>
</dbReference>
<dbReference type="KEGG" id="vg:11107312"/>
<dbReference type="PANTHER" id="PTHR11461:SF372">
    <property type="entry name" value="ACCESSORY GLAND PROTEIN ACP76A-RELATED"/>
    <property type="match status" value="1"/>
</dbReference>
<dbReference type="GeneID" id="11107312"/>
<reference evidence="3 4" key="1">
    <citation type="journal article" date="2011" name="J. Virol.">
        <title>The genome of yoka poxvirus.</title>
        <authorList>
            <person name="Zhao G."/>
            <person name="Droit L."/>
            <person name="Tesh R.B."/>
            <person name="Popov V.L."/>
            <person name="Little N.S."/>
            <person name="Upton C."/>
            <person name="Virgin H.W."/>
            <person name="Wang D."/>
        </authorList>
    </citation>
    <scope>NUCLEOTIDE SEQUENCE [LARGE SCALE GENOMIC DNA]</scope>
    <source>
        <strain evidence="3">DakArB 4268</strain>
    </source>
</reference>
<dbReference type="InterPro" id="IPR023795">
    <property type="entry name" value="Serpin_CS"/>
</dbReference>
<dbReference type="InterPro" id="IPR023796">
    <property type="entry name" value="Serpin_dom"/>
</dbReference>
<proteinExistence type="inferred from homology"/>
<dbReference type="SUPFAM" id="SSF56574">
    <property type="entry name" value="Serpins"/>
    <property type="match status" value="1"/>
</dbReference>
<organism evidence="3 4">
    <name type="scientific">Yokapox virus</name>
    <dbReference type="NCBI Taxonomy" id="1076255"/>
    <lineage>
        <taxon>Viruses</taxon>
        <taxon>Varidnaviria</taxon>
        <taxon>Bamfordvirae</taxon>
        <taxon>Nucleocytoviricota</taxon>
        <taxon>Pokkesviricetes</taxon>
        <taxon>Chitovirales</taxon>
        <taxon>Poxviridae</taxon>
        <taxon>Chordopoxvirinae</taxon>
        <taxon>Centapoxvirus</taxon>
        <taxon>Centapoxvirus yokapox</taxon>
    </lineage>
</organism>
<evidence type="ECO:0000259" key="2">
    <source>
        <dbReference type="SMART" id="SM00093"/>
    </source>
</evidence>
<name>G3EI69_9POXV</name>
<dbReference type="Proteomes" id="UP000164653">
    <property type="component" value="Segment"/>
</dbReference>